<evidence type="ECO:0000256" key="3">
    <source>
        <dbReference type="ARBA" id="ARBA00023237"/>
    </source>
</evidence>
<dbReference type="HAMAP" id="MF_00925">
    <property type="entry name" value="OM_assembly_BamE"/>
    <property type="match status" value="1"/>
</dbReference>
<dbReference type="GO" id="GO:0043165">
    <property type="term" value="P:Gram-negative-bacterium-type cell outer membrane assembly"/>
    <property type="evidence" value="ECO:0007669"/>
    <property type="project" value="UniProtKB-UniRule"/>
</dbReference>
<dbReference type="PANTHER" id="PTHR37482:SF1">
    <property type="entry name" value="OUTER MEMBRANE PROTEIN ASSEMBLY FACTOR BAME"/>
    <property type="match status" value="1"/>
</dbReference>
<dbReference type="EMBL" id="VIFK01000065">
    <property type="protein sequence ID" value="TQE99396.1"/>
    <property type="molecule type" value="Genomic_DNA"/>
</dbReference>
<accession>A0A540VRV8</accession>
<evidence type="ECO:0000313" key="7">
    <source>
        <dbReference type="Proteomes" id="UP000315400"/>
    </source>
</evidence>
<keyword evidence="2 4" id="KW-0472">Membrane</keyword>
<dbReference type="GO" id="GO:0051205">
    <property type="term" value="P:protein insertion into membrane"/>
    <property type="evidence" value="ECO:0007669"/>
    <property type="project" value="UniProtKB-UniRule"/>
</dbReference>
<protein>
    <recommendedName>
        <fullName evidence="4">Outer membrane protein assembly factor BamE</fullName>
    </recommendedName>
</protein>
<comment type="caution">
    <text evidence="6">The sequence shown here is derived from an EMBL/GenBank/DDBJ whole genome shotgun (WGS) entry which is preliminary data.</text>
</comment>
<comment type="subcellular location">
    <subcellularLocation>
        <location evidence="4">Cell outer membrane</location>
    </subcellularLocation>
</comment>
<evidence type="ECO:0000313" key="6">
    <source>
        <dbReference type="EMBL" id="TQE99396.1"/>
    </source>
</evidence>
<dbReference type="GO" id="GO:1990063">
    <property type="term" value="C:Bam protein complex"/>
    <property type="evidence" value="ECO:0007669"/>
    <property type="project" value="TreeGrafter"/>
</dbReference>
<evidence type="ECO:0000256" key="2">
    <source>
        <dbReference type="ARBA" id="ARBA00023136"/>
    </source>
</evidence>
<comment type="subunit">
    <text evidence="4">Part of the Bam complex.</text>
</comment>
<feature type="domain" description="Outer membrane protein assembly factor BamE" evidence="5">
    <location>
        <begin position="41"/>
        <end position="112"/>
    </location>
</feature>
<dbReference type="Proteomes" id="UP000315400">
    <property type="component" value="Unassembled WGS sequence"/>
</dbReference>
<proteinExistence type="inferred from homology"/>
<keyword evidence="3 4" id="KW-0998">Cell outer membrane</keyword>
<gene>
    <name evidence="4" type="primary">bamE</name>
    <name evidence="6" type="ORF">FKY71_08845</name>
</gene>
<organism evidence="6 7">
    <name type="scientific">Spiribacter salinus</name>
    <dbReference type="NCBI Taxonomy" id="1335746"/>
    <lineage>
        <taxon>Bacteria</taxon>
        <taxon>Pseudomonadati</taxon>
        <taxon>Pseudomonadota</taxon>
        <taxon>Gammaproteobacteria</taxon>
        <taxon>Chromatiales</taxon>
        <taxon>Ectothiorhodospiraceae</taxon>
        <taxon>Spiribacter</taxon>
    </lineage>
</organism>
<sequence length="126" mass="14004">MIPVYTGVRAATLLLIMASLVGCAGTIDRLPIVYKPELRQGTAITEAAVEQLEAGMSPRQVRFLLGPPTIEDPFSEGRWDYLYEVEPRSSDLEPVSRRLTVYFDNEQVVAAEGSFIEDGHPLHNSR</sequence>
<evidence type="ECO:0000256" key="4">
    <source>
        <dbReference type="HAMAP-Rule" id="MF_00925"/>
    </source>
</evidence>
<dbReference type="AlphaFoldDB" id="A0A540VRV8"/>
<dbReference type="RefSeq" id="WP_016353316.1">
    <property type="nucleotide sequence ID" value="NZ_MBFX01000002.1"/>
</dbReference>
<dbReference type="STRING" id="1260251.SPISAL_04575"/>
<dbReference type="Gene3D" id="3.30.1450.10">
    <property type="match status" value="1"/>
</dbReference>
<dbReference type="GO" id="GO:0030674">
    <property type="term" value="F:protein-macromolecule adaptor activity"/>
    <property type="evidence" value="ECO:0007669"/>
    <property type="project" value="TreeGrafter"/>
</dbReference>
<name>A0A540VRV8_9GAMM</name>
<dbReference type="InterPro" id="IPR026592">
    <property type="entry name" value="BamE"/>
</dbReference>
<dbReference type="Pfam" id="PF04355">
    <property type="entry name" value="BamE"/>
    <property type="match status" value="1"/>
</dbReference>
<comment type="function">
    <text evidence="4">Part of the outer membrane protein assembly complex, which is involved in assembly and insertion of beta-barrel proteins into the outer membrane.</text>
</comment>
<dbReference type="PANTHER" id="PTHR37482">
    <property type="entry name" value="OUTER MEMBRANE PROTEIN ASSEMBLY FACTOR BAME"/>
    <property type="match status" value="1"/>
</dbReference>
<evidence type="ECO:0000256" key="1">
    <source>
        <dbReference type="ARBA" id="ARBA00022729"/>
    </source>
</evidence>
<keyword evidence="1 4" id="KW-0732">Signal</keyword>
<dbReference type="InterPro" id="IPR037873">
    <property type="entry name" value="BamE-like"/>
</dbReference>
<dbReference type="InterPro" id="IPR007450">
    <property type="entry name" value="BamE_dom"/>
</dbReference>
<comment type="similarity">
    <text evidence="4">Belongs to the BamE family.</text>
</comment>
<evidence type="ECO:0000259" key="5">
    <source>
        <dbReference type="Pfam" id="PF04355"/>
    </source>
</evidence>
<reference evidence="6 7" key="1">
    <citation type="submission" date="2019-06" db="EMBL/GenBank/DDBJ databases">
        <title>Metagenome assembled Genome of Spiribacter salinus SL48-SHIP from the microbial mat of Salt Lake 48 (Novosibirsk region, Russia).</title>
        <authorList>
            <person name="Shipova A."/>
            <person name="Rozanov A.S."/>
            <person name="Bryanskaya A.V."/>
            <person name="Peltek S.E."/>
        </authorList>
    </citation>
    <scope>NUCLEOTIDE SEQUENCE [LARGE SCALE GENOMIC DNA]</scope>
    <source>
        <strain evidence="6">SL48-SHIP-2</strain>
    </source>
</reference>